<protein>
    <recommendedName>
        <fullName evidence="2">Retrotransposon Copia-like N-terminal domain-containing protein</fullName>
    </recommendedName>
</protein>
<sequence>MSTQATLQAASQAASSSTTAAVTTSQGSAIAPPAGSGNTAATGTVATSDGSQQFGYNIPYLKQDGSNYVTWQHCVRRLLSLRNLWTIVDGTKPKPDGSDAAALESWNRLDEQAHMQIEFTLKDVGILSLRHQMMSAS</sequence>
<dbReference type="OrthoDB" id="2688180at2759"/>
<comment type="caution">
    <text evidence="3">The sequence shown here is derived from an EMBL/GenBank/DDBJ whole genome shotgun (WGS) entry which is preliminary data.</text>
</comment>
<feature type="domain" description="Retrotransposon Copia-like N-terminal" evidence="2">
    <location>
        <begin position="64"/>
        <end position="96"/>
    </location>
</feature>
<reference evidence="3" key="2">
    <citation type="journal article" date="2020" name="Nat. Commun.">
        <title>Large-scale genome sequencing of mycorrhizal fungi provides insights into the early evolution of symbiotic traits.</title>
        <authorList>
            <person name="Miyauchi S."/>
            <person name="Kiss E."/>
            <person name="Kuo A."/>
            <person name="Drula E."/>
            <person name="Kohler A."/>
            <person name="Sanchez-Garcia M."/>
            <person name="Morin E."/>
            <person name="Andreopoulos B."/>
            <person name="Barry K.W."/>
            <person name="Bonito G."/>
            <person name="Buee M."/>
            <person name="Carver A."/>
            <person name="Chen C."/>
            <person name="Cichocki N."/>
            <person name="Clum A."/>
            <person name="Culley D."/>
            <person name="Crous P.W."/>
            <person name="Fauchery L."/>
            <person name="Girlanda M."/>
            <person name="Hayes R.D."/>
            <person name="Keri Z."/>
            <person name="LaButti K."/>
            <person name="Lipzen A."/>
            <person name="Lombard V."/>
            <person name="Magnuson J."/>
            <person name="Maillard F."/>
            <person name="Murat C."/>
            <person name="Nolan M."/>
            <person name="Ohm R.A."/>
            <person name="Pangilinan J."/>
            <person name="Pereira M.F."/>
            <person name="Perotto S."/>
            <person name="Peter M."/>
            <person name="Pfister S."/>
            <person name="Riley R."/>
            <person name="Sitrit Y."/>
            <person name="Stielow J.B."/>
            <person name="Szollosi G."/>
            <person name="Zifcakova L."/>
            <person name="Stursova M."/>
            <person name="Spatafora J.W."/>
            <person name="Tedersoo L."/>
            <person name="Vaario L.M."/>
            <person name="Yamada A."/>
            <person name="Yan M."/>
            <person name="Wang P."/>
            <person name="Xu J."/>
            <person name="Bruns T."/>
            <person name="Baldrian P."/>
            <person name="Vilgalys R."/>
            <person name="Dunand C."/>
            <person name="Henrissat B."/>
            <person name="Grigoriev I.V."/>
            <person name="Hibbett D."/>
            <person name="Nagy L.G."/>
            <person name="Martin F.M."/>
        </authorList>
    </citation>
    <scope>NUCLEOTIDE SEQUENCE</scope>
    <source>
        <strain evidence="3">Prilba</strain>
    </source>
</reference>
<feature type="region of interest" description="Disordered" evidence="1">
    <location>
        <begin position="24"/>
        <end position="52"/>
    </location>
</feature>
<dbReference type="Proteomes" id="UP000759537">
    <property type="component" value="Unassembled WGS sequence"/>
</dbReference>
<proteinExistence type="predicted"/>
<evidence type="ECO:0000313" key="4">
    <source>
        <dbReference type="Proteomes" id="UP000759537"/>
    </source>
</evidence>
<accession>A0A9P5JW78</accession>
<evidence type="ECO:0000256" key="1">
    <source>
        <dbReference type="SAM" id="MobiDB-lite"/>
    </source>
</evidence>
<dbReference type="AlphaFoldDB" id="A0A9P5JW78"/>
<keyword evidence="4" id="KW-1185">Reference proteome</keyword>
<gene>
    <name evidence="3" type="ORF">DFH94DRAFT_686068</name>
</gene>
<dbReference type="InterPro" id="IPR029472">
    <property type="entry name" value="Copia-like_N"/>
</dbReference>
<evidence type="ECO:0000259" key="2">
    <source>
        <dbReference type="Pfam" id="PF14244"/>
    </source>
</evidence>
<feature type="compositionally biased region" description="Polar residues" evidence="1">
    <location>
        <begin position="36"/>
        <end position="52"/>
    </location>
</feature>
<dbReference type="EMBL" id="WHVB01000039">
    <property type="protein sequence ID" value="KAF8466819.1"/>
    <property type="molecule type" value="Genomic_DNA"/>
</dbReference>
<reference evidence="3" key="1">
    <citation type="submission" date="2019-10" db="EMBL/GenBank/DDBJ databases">
        <authorList>
            <consortium name="DOE Joint Genome Institute"/>
            <person name="Kuo A."/>
            <person name="Miyauchi S."/>
            <person name="Kiss E."/>
            <person name="Drula E."/>
            <person name="Kohler A."/>
            <person name="Sanchez-Garcia M."/>
            <person name="Andreopoulos B."/>
            <person name="Barry K.W."/>
            <person name="Bonito G."/>
            <person name="Buee M."/>
            <person name="Carver A."/>
            <person name="Chen C."/>
            <person name="Cichocki N."/>
            <person name="Clum A."/>
            <person name="Culley D."/>
            <person name="Crous P.W."/>
            <person name="Fauchery L."/>
            <person name="Girlanda M."/>
            <person name="Hayes R."/>
            <person name="Keri Z."/>
            <person name="LaButti K."/>
            <person name="Lipzen A."/>
            <person name="Lombard V."/>
            <person name="Magnuson J."/>
            <person name="Maillard F."/>
            <person name="Morin E."/>
            <person name="Murat C."/>
            <person name="Nolan M."/>
            <person name="Ohm R."/>
            <person name="Pangilinan J."/>
            <person name="Pereira M."/>
            <person name="Perotto S."/>
            <person name="Peter M."/>
            <person name="Riley R."/>
            <person name="Sitrit Y."/>
            <person name="Stielow B."/>
            <person name="Szollosi G."/>
            <person name="Zifcakova L."/>
            <person name="Stursova M."/>
            <person name="Spatafora J.W."/>
            <person name="Tedersoo L."/>
            <person name="Vaario L.-M."/>
            <person name="Yamada A."/>
            <person name="Yan M."/>
            <person name="Wang P."/>
            <person name="Xu J."/>
            <person name="Bruns T."/>
            <person name="Baldrian P."/>
            <person name="Vilgalys R."/>
            <person name="Henrissat B."/>
            <person name="Grigoriev I.V."/>
            <person name="Hibbett D."/>
            <person name="Nagy L.G."/>
            <person name="Martin F.M."/>
        </authorList>
    </citation>
    <scope>NUCLEOTIDE SEQUENCE</scope>
    <source>
        <strain evidence="3">Prilba</strain>
    </source>
</reference>
<dbReference type="Pfam" id="PF14244">
    <property type="entry name" value="Retrotran_gag_3"/>
    <property type="match status" value="1"/>
</dbReference>
<evidence type="ECO:0000313" key="3">
    <source>
        <dbReference type="EMBL" id="KAF8466819.1"/>
    </source>
</evidence>
<organism evidence="3 4">
    <name type="scientific">Russula ochroleuca</name>
    <dbReference type="NCBI Taxonomy" id="152965"/>
    <lineage>
        <taxon>Eukaryota</taxon>
        <taxon>Fungi</taxon>
        <taxon>Dikarya</taxon>
        <taxon>Basidiomycota</taxon>
        <taxon>Agaricomycotina</taxon>
        <taxon>Agaricomycetes</taxon>
        <taxon>Russulales</taxon>
        <taxon>Russulaceae</taxon>
        <taxon>Russula</taxon>
    </lineage>
</organism>
<name>A0A9P5JW78_9AGAM</name>